<evidence type="ECO:0000313" key="3">
    <source>
        <dbReference type="Proteomes" id="UP000239007"/>
    </source>
</evidence>
<feature type="region of interest" description="Disordered" evidence="1">
    <location>
        <begin position="39"/>
        <end position="76"/>
    </location>
</feature>
<keyword evidence="3" id="KW-1185">Reference proteome</keyword>
<dbReference type="PROSITE" id="PS51257">
    <property type="entry name" value="PROKAR_LIPOPROTEIN"/>
    <property type="match status" value="1"/>
</dbReference>
<evidence type="ECO:0000313" key="2">
    <source>
        <dbReference type="EMBL" id="PQJ53945.1"/>
    </source>
</evidence>
<dbReference type="EMBL" id="MSCH01000003">
    <property type="protein sequence ID" value="PQJ53945.1"/>
    <property type="molecule type" value="Genomic_DNA"/>
</dbReference>
<dbReference type="InterPro" id="IPR010706">
    <property type="entry name" value="Fatty_acid_cis-trans_isomerase"/>
</dbReference>
<protein>
    <submittedName>
        <fullName evidence="2">9-hexadecenoic acid cis-trans isomerase</fullName>
    </submittedName>
</protein>
<sequence>MRSSFSFWVKSTVIAVTIISGCATLAKINIDEEFGVATPENRAATPENRAATPENRTATSEEQATTQEHRAESKTTAVNNNSALTASLQQEHDFYTAHAKPIIESRCVVCHACYDAPCQLKMSSPEGIERGANKEAVYEGSRLLAAQPNRLFVDAFEVQQWRERAFFPVLNERVQTAKANTQASVIARMLMLKKQHPLPDDKILDARFNGSLIGNQQCPTIEEFDQFAKSEPLAGMPYGLPGLNNQEDKILMTWLENGANMPKAQALPKAEQDAVNKLEAFLNADSLNMQLSARYIYEHLFSTHLYFEALTEQSLPPQFYNLVRSVTPTGQEIQIIAGRRPYDAPNTDRVYYRLQPITSTIVNKTHQPYAINKDLMDKWEKWFVTADYTVTKLPSYKPKVAANPLTAFEQLPVNSRYRFMLERAENTIMGYIKGPVCRGQVALNVINDRFWVYFVDPDMADSPDLKAFYAKQQNNLRMPAEEQSTTLAVDWIEYANRQADYLKARNAFFNTSIKDGKHLTIDGIWNGDNVNENASLTVFRHFDNATVVKGLIGQQPKTAWVIDYVLLERIHYLLVAGFDVYGNYGHQLLTRLYMDFLRLEGEANFLALLPPENRKKELKSWYQKAGIELSDFIEFSNVEFNQASGIEYKSTNPKQELYNLLNQHLSPVQPNRYHLKTSELTSNSVALLKQINSIKGERVAILPELTMIMVETNDANAPEVFTLVRNSAHYNVNSLFFEEDNRDIKNDTVTLVHGLIGSYPDSFLHVKETDIASLVVTLQNMKTAKDYEKMLDVFAVRRTNPDFWQFSDKLHKSFMQHEPIRGGWLDFNRLESR</sequence>
<accession>A0A2S7UW47</accession>
<dbReference type="AlphaFoldDB" id="A0A2S7UW47"/>
<reference evidence="2 3" key="1">
    <citation type="submission" date="2016-12" db="EMBL/GenBank/DDBJ databases">
        <title>Diversity of luminous bacteria.</title>
        <authorList>
            <person name="Yoshizawa S."/>
            <person name="Kogure K."/>
        </authorList>
    </citation>
    <scope>NUCLEOTIDE SEQUENCE [LARGE SCALE GENOMIC DNA]</scope>
    <source>
        <strain evidence="2 3">SA4-48</strain>
    </source>
</reference>
<dbReference type="OrthoDB" id="9809746at2"/>
<dbReference type="Proteomes" id="UP000239007">
    <property type="component" value="Unassembled WGS sequence"/>
</dbReference>
<feature type="compositionally biased region" description="Low complexity" evidence="1">
    <location>
        <begin position="57"/>
        <end position="66"/>
    </location>
</feature>
<organism evidence="2 3">
    <name type="scientific">Psychrosphaera saromensis</name>
    <dbReference type="NCBI Taxonomy" id="716813"/>
    <lineage>
        <taxon>Bacteria</taxon>
        <taxon>Pseudomonadati</taxon>
        <taxon>Pseudomonadota</taxon>
        <taxon>Gammaproteobacteria</taxon>
        <taxon>Alteromonadales</taxon>
        <taxon>Pseudoalteromonadaceae</taxon>
        <taxon>Psychrosphaera</taxon>
    </lineage>
</organism>
<keyword evidence="2" id="KW-0413">Isomerase</keyword>
<dbReference type="GO" id="GO:0016853">
    <property type="term" value="F:isomerase activity"/>
    <property type="evidence" value="ECO:0007669"/>
    <property type="project" value="UniProtKB-KW"/>
</dbReference>
<gene>
    <name evidence="2" type="ORF">BTO11_09925</name>
</gene>
<proteinExistence type="predicted"/>
<comment type="caution">
    <text evidence="2">The sequence shown here is derived from an EMBL/GenBank/DDBJ whole genome shotgun (WGS) entry which is preliminary data.</text>
</comment>
<dbReference type="Pfam" id="PF06934">
    <property type="entry name" value="CTI"/>
    <property type="match status" value="1"/>
</dbReference>
<name>A0A2S7UW47_9GAMM</name>
<dbReference type="RefSeq" id="WP_105052449.1">
    <property type="nucleotide sequence ID" value="NZ_BMYG01000012.1"/>
</dbReference>
<evidence type="ECO:0000256" key="1">
    <source>
        <dbReference type="SAM" id="MobiDB-lite"/>
    </source>
</evidence>